<dbReference type="FunFam" id="3.40.50.620:FF:000052">
    <property type="entry name" value="Sulfate adenylyltransferase"/>
    <property type="match status" value="1"/>
</dbReference>
<keyword evidence="3 8" id="KW-0808">Transferase</keyword>
<dbReference type="GO" id="GO:0005737">
    <property type="term" value="C:cytoplasm"/>
    <property type="evidence" value="ECO:0007669"/>
    <property type="project" value="TreeGrafter"/>
</dbReference>
<dbReference type="UniPathway" id="UPA00140">
    <property type="reaction ID" value="UER00205"/>
</dbReference>
<evidence type="ECO:0000256" key="4">
    <source>
        <dbReference type="ARBA" id="ARBA00022695"/>
    </source>
</evidence>
<dbReference type="AlphaFoldDB" id="V6DGR0"/>
<dbReference type="STRING" id="673862.BABL1_gene_260"/>
<dbReference type="GO" id="GO:0010134">
    <property type="term" value="P:sulfate assimilation via adenylyl sulfate reduction"/>
    <property type="evidence" value="ECO:0007669"/>
    <property type="project" value="TreeGrafter"/>
</dbReference>
<dbReference type="RefSeq" id="WP_023792392.1">
    <property type="nucleotide sequence ID" value="NC_023003.1"/>
</dbReference>
<evidence type="ECO:0000256" key="9">
    <source>
        <dbReference type="SAM" id="Phobius"/>
    </source>
</evidence>
<dbReference type="PANTHER" id="PTHR42700">
    <property type="entry name" value="SULFATE ADENYLYLTRANSFERASE"/>
    <property type="match status" value="1"/>
</dbReference>
<dbReference type="NCBIfam" id="NF004040">
    <property type="entry name" value="PRK05537.1"/>
    <property type="match status" value="1"/>
</dbReference>
<feature type="domain" description="ATP-sulfurylase PUA-like" evidence="12">
    <location>
        <begin position="25"/>
        <end position="154"/>
    </location>
</feature>
<dbReference type="Gene3D" id="3.40.50.620">
    <property type="entry name" value="HUPs"/>
    <property type="match status" value="1"/>
</dbReference>
<dbReference type="NCBIfam" id="TIGR00455">
    <property type="entry name" value="apsK"/>
    <property type="match status" value="1"/>
</dbReference>
<dbReference type="EC" id="2.7.1.25" evidence="8"/>
<dbReference type="Proteomes" id="UP000018769">
    <property type="component" value="Chromosome I"/>
</dbReference>
<feature type="transmembrane region" description="Helical" evidence="9">
    <location>
        <begin position="7"/>
        <end position="28"/>
    </location>
</feature>
<evidence type="ECO:0000256" key="1">
    <source>
        <dbReference type="ARBA" id="ARBA00001823"/>
    </source>
</evidence>
<evidence type="ECO:0000259" key="11">
    <source>
        <dbReference type="Pfam" id="PF01747"/>
    </source>
</evidence>
<dbReference type="eggNOG" id="COG2046">
    <property type="taxonomic scope" value="Bacteria"/>
</dbReference>
<dbReference type="GO" id="GO:0070814">
    <property type="term" value="P:hydrogen sulfide biosynthetic process"/>
    <property type="evidence" value="ECO:0007669"/>
    <property type="project" value="UniProtKB-UniRule"/>
</dbReference>
<dbReference type="GO" id="GO:0004020">
    <property type="term" value="F:adenylylsulfate kinase activity"/>
    <property type="evidence" value="ECO:0007669"/>
    <property type="project" value="UniProtKB-UniRule"/>
</dbReference>
<dbReference type="SUPFAM" id="SSF88697">
    <property type="entry name" value="PUA domain-like"/>
    <property type="match status" value="1"/>
</dbReference>
<dbReference type="Gene3D" id="3.10.400.10">
    <property type="entry name" value="Sulfate adenylyltransferase"/>
    <property type="match status" value="1"/>
</dbReference>
<feature type="domain" description="APS kinase" evidence="10">
    <location>
        <begin position="386"/>
        <end position="537"/>
    </location>
</feature>
<keyword evidence="4 13" id="KW-0548">Nucleotidyltransferase</keyword>
<dbReference type="EMBL" id="HG793133">
    <property type="protein sequence ID" value="CDK30755.1"/>
    <property type="molecule type" value="Genomic_DNA"/>
</dbReference>
<dbReference type="SUPFAM" id="SSF52540">
    <property type="entry name" value="P-loop containing nucleoside triphosphate hydrolases"/>
    <property type="match status" value="1"/>
</dbReference>
<keyword evidence="9" id="KW-0812">Transmembrane</keyword>
<dbReference type="InterPro" id="IPR002650">
    <property type="entry name" value="Sulphate_adenylyltransferase"/>
</dbReference>
<evidence type="ECO:0000259" key="12">
    <source>
        <dbReference type="Pfam" id="PF14306"/>
    </source>
</evidence>
<keyword evidence="14" id="KW-1185">Reference proteome</keyword>
<dbReference type="InterPro" id="IPR059117">
    <property type="entry name" value="APS_kinase_dom"/>
</dbReference>
<reference evidence="13 14" key="1">
    <citation type="journal article" date="2015" name="Biol. Direct">
        <title>Babela massiliensis, a representative of a widespread bacterial phylum with unusual adaptations to parasitism in amoebae.</title>
        <authorList>
            <person name="Pagnier I."/>
            <person name="Yutin N."/>
            <person name="Croce O."/>
            <person name="Makarova K.S."/>
            <person name="Wolf Y.I."/>
            <person name="Benamar S."/>
            <person name="Raoult D."/>
            <person name="Koonin E.V."/>
            <person name="La Scola B."/>
        </authorList>
    </citation>
    <scope>NUCLEOTIDE SEQUENCE [LARGE SCALE GENOMIC DNA]</scope>
    <source>
        <strain evidence="14">BABL1</strain>
    </source>
</reference>
<dbReference type="CDD" id="cd00517">
    <property type="entry name" value="ATPS"/>
    <property type="match status" value="1"/>
</dbReference>
<comment type="catalytic activity">
    <reaction evidence="1 8">
        <text>adenosine 5'-phosphosulfate + ATP = 3'-phosphoadenylyl sulfate + ADP + H(+)</text>
        <dbReference type="Rhea" id="RHEA:24152"/>
        <dbReference type="ChEBI" id="CHEBI:15378"/>
        <dbReference type="ChEBI" id="CHEBI:30616"/>
        <dbReference type="ChEBI" id="CHEBI:58243"/>
        <dbReference type="ChEBI" id="CHEBI:58339"/>
        <dbReference type="ChEBI" id="CHEBI:456216"/>
        <dbReference type="EC" id="2.7.1.25"/>
    </reaction>
</comment>
<keyword evidence="9" id="KW-1133">Transmembrane helix</keyword>
<evidence type="ECO:0000256" key="7">
    <source>
        <dbReference type="ARBA" id="ARBA00049370"/>
    </source>
</evidence>
<evidence type="ECO:0000313" key="13">
    <source>
        <dbReference type="EMBL" id="CDK30755.1"/>
    </source>
</evidence>
<accession>V6DGR0</accession>
<dbReference type="InterPro" id="IPR002891">
    <property type="entry name" value="APS"/>
</dbReference>
<dbReference type="HOGENOM" id="CLU_022950_0_0_7"/>
<feature type="binding site" evidence="8">
    <location>
        <begin position="394"/>
        <end position="401"/>
    </location>
    <ligand>
        <name>ATP</name>
        <dbReference type="ChEBI" id="CHEBI:30616"/>
    </ligand>
</feature>
<dbReference type="GO" id="GO:0004781">
    <property type="term" value="F:sulfate adenylyltransferase (ATP) activity"/>
    <property type="evidence" value="ECO:0007669"/>
    <property type="project" value="UniProtKB-EC"/>
</dbReference>
<dbReference type="NCBIfam" id="NF003013">
    <property type="entry name" value="PRK03846.1"/>
    <property type="match status" value="1"/>
</dbReference>
<dbReference type="InterPro" id="IPR014729">
    <property type="entry name" value="Rossmann-like_a/b/a_fold"/>
</dbReference>
<dbReference type="GO" id="GO:0005524">
    <property type="term" value="F:ATP binding"/>
    <property type="evidence" value="ECO:0007669"/>
    <property type="project" value="UniProtKB-UniRule"/>
</dbReference>
<dbReference type="InterPro" id="IPR024951">
    <property type="entry name" value="Sulfurylase_cat_dom"/>
</dbReference>
<sequence length="560" mass="64287">MVIKRYYIFQLISIFFVNLYINANYLVLTTRQLCDLELILNNGFAPLKTFMNQKDYESVILNMRLTDNTVWPIPIMLDVDQQTIKTLKDNNSRLILKHPEGHELALLEVNEIWKPNKEIEAINVYGTTNIEHPGVNYLLNSTKEYYISGKLTKIRLPKHYDFTDLRKTPEDLKSYFKEKGITKVVGFQTRNPMHKAHKELTSRAAQSTNAHLLIHPVVGQTKPGDVDHFTRVRCYKQLLKYYPQDSVTLSLLPISMRMAGPREALWHAIIRKNYGCTHFIIGRDHAGPGKDSSGKDFYGPYDAQNLVKQYEKEIGINILLFNEMVYSVDQNTYKPENEIESNEKILRISGTQLRQLLKEAKEIPGWFTYPEIAQELKKSYPPKFKQGFTIFFTGLPSSGKSTIANALAIKLSEIQNRLITVLDGDLIRNHLSKELGFSKEHRSINVQRVGFVANEITKNGGVAICALIAPYEQDRRYNRELITRGGYIEVYVSTPLNVCQERDEKGLYAKAKEGKIEMLTGISDPYESPKNPEITIDTSTLSVEECIEQIINHLKLEQYI</sequence>
<dbReference type="GO" id="GO:0019379">
    <property type="term" value="P:sulfate assimilation, phosphoadenylyl sulfate reduction by phosphoadenylyl-sulfate reductase (thioredoxin)"/>
    <property type="evidence" value="ECO:0007669"/>
    <property type="project" value="TreeGrafter"/>
</dbReference>
<dbReference type="eggNOG" id="COG0529">
    <property type="taxonomic scope" value="Bacteria"/>
</dbReference>
<evidence type="ECO:0000256" key="5">
    <source>
        <dbReference type="ARBA" id="ARBA00022741"/>
    </source>
</evidence>
<comment type="pathway">
    <text evidence="2 8">Sulfur metabolism; hydrogen sulfide biosynthesis; sulfite from sulfate: step 2/3.</text>
</comment>
<dbReference type="Gene3D" id="3.40.50.300">
    <property type="entry name" value="P-loop containing nucleotide triphosphate hydrolases"/>
    <property type="match status" value="1"/>
</dbReference>
<proteinExistence type="inferred from homology"/>
<keyword evidence="8" id="KW-0418">Kinase</keyword>
<organism evidence="13 14">
    <name type="scientific">Candidatus Babela massiliensis</name>
    <dbReference type="NCBI Taxonomy" id="673862"/>
    <lineage>
        <taxon>Bacteria</taxon>
        <taxon>Candidatus Babelota</taxon>
        <taxon>Candidatus Babeliae</taxon>
        <taxon>Candidatus Babeliales</taxon>
        <taxon>Candidatus Babeliaceae</taxon>
        <taxon>Candidatus Babela</taxon>
    </lineage>
</organism>
<keyword evidence="5 8" id="KW-0547">Nucleotide-binding</keyword>
<feature type="domain" description="Sulphate adenylyltransferase catalytic" evidence="11">
    <location>
        <begin position="164"/>
        <end position="378"/>
    </location>
</feature>
<comment type="function">
    <text evidence="8">Catalyzes the synthesis of activated sulfate.</text>
</comment>
<dbReference type="InterPro" id="IPR050512">
    <property type="entry name" value="Sulf_AdTrans/APS_kinase"/>
</dbReference>
<dbReference type="NCBIfam" id="TIGR00339">
    <property type="entry name" value="sopT"/>
    <property type="match status" value="1"/>
</dbReference>
<dbReference type="Pfam" id="PF01583">
    <property type="entry name" value="APS_kinase"/>
    <property type="match status" value="1"/>
</dbReference>
<dbReference type="HAMAP" id="MF_00065">
    <property type="entry name" value="Adenylyl_sulf_kinase"/>
    <property type="match status" value="1"/>
</dbReference>
<dbReference type="Pfam" id="PF01747">
    <property type="entry name" value="ATP-sulfurylase"/>
    <property type="match status" value="1"/>
</dbReference>
<keyword evidence="8" id="KW-0597">Phosphoprotein</keyword>
<comment type="caution">
    <text evidence="8">Lacks conserved residue(s) required for the propagation of feature annotation.</text>
</comment>
<evidence type="ECO:0000256" key="8">
    <source>
        <dbReference type="HAMAP-Rule" id="MF_00065"/>
    </source>
</evidence>
<gene>
    <name evidence="8 13" type="primary">cysC</name>
    <name evidence="13" type="synonym">sat</name>
    <name evidence="13" type="ORF">BABL1_gene_260</name>
</gene>
<dbReference type="InterPro" id="IPR027417">
    <property type="entry name" value="P-loop_NTPase"/>
</dbReference>
<keyword evidence="6 8" id="KW-0067">ATP-binding</keyword>
<protein>
    <recommendedName>
        <fullName evidence="8">Adenylyl-sulfate kinase</fullName>
        <ecNumber evidence="8">2.7.1.25</ecNumber>
    </recommendedName>
    <alternativeName>
        <fullName evidence="8">APS kinase</fullName>
    </alternativeName>
    <alternativeName>
        <fullName evidence="8">ATP adenosine-5'-phosphosulfate 3'-phosphotransferase</fullName>
    </alternativeName>
    <alternativeName>
        <fullName evidence="8">Adenosine-5'-phosphosulfate kinase</fullName>
    </alternativeName>
</protein>
<dbReference type="KEGG" id="dpb:BABL1_gene_260"/>
<keyword evidence="9" id="KW-0472">Membrane</keyword>
<dbReference type="Pfam" id="PF14306">
    <property type="entry name" value="PUA_2"/>
    <property type="match status" value="1"/>
</dbReference>
<evidence type="ECO:0000256" key="3">
    <source>
        <dbReference type="ARBA" id="ARBA00022679"/>
    </source>
</evidence>
<dbReference type="PANTHER" id="PTHR42700:SF1">
    <property type="entry name" value="SULFATE ADENYLYLTRANSFERASE"/>
    <property type="match status" value="1"/>
</dbReference>
<dbReference type="CDD" id="cd02027">
    <property type="entry name" value="APSK"/>
    <property type="match status" value="1"/>
</dbReference>
<dbReference type="SUPFAM" id="SSF52374">
    <property type="entry name" value="Nucleotidylyl transferase"/>
    <property type="match status" value="1"/>
</dbReference>
<comment type="similarity">
    <text evidence="8">Belongs to the APS kinase family.</text>
</comment>
<dbReference type="FunFam" id="3.40.50.300:FF:000802">
    <property type="entry name" value="Sulfate adenylyltransferase"/>
    <property type="match status" value="1"/>
</dbReference>
<evidence type="ECO:0000256" key="2">
    <source>
        <dbReference type="ARBA" id="ARBA00004806"/>
    </source>
</evidence>
<comment type="catalytic activity">
    <reaction evidence="7">
        <text>sulfate + ATP + H(+) = adenosine 5'-phosphosulfate + diphosphate</text>
        <dbReference type="Rhea" id="RHEA:18133"/>
        <dbReference type="ChEBI" id="CHEBI:15378"/>
        <dbReference type="ChEBI" id="CHEBI:16189"/>
        <dbReference type="ChEBI" id="CHEBI:30616"/>
        <dbReference type="ChEBI" id="CHEBI:33019"/>
        <dbReference type="ChEBI" id="CHEBI:58243"/>
        <dbReference type="EC" id="2.7.7.4"/>
    </reaction>
</comment>
<evidence type="ECO:0000313" key="14">
    <source>
        <dbReference type="Proteomes" id="UP000018769"/>
    </source>
</evidence>
<evidence type="ECO:0000259" key="10">
    <source>
        <dbReference type="Pfam" id="PF01583"/>
    </source>
</evidence>
<name>V6DGR0_9BACT</name>
<evidence type="ECO:0000256" key="6">
    <source>
        <dbReference type="ARBA" id="ARBA00022840"/>
    </source>
</evidence>
<dbReference type="InterPro" id="IPR015947">
    <property type="entry name" value="PUA-like_sf"/>
</dbReference>
<dbReference type="PATRIC" id="fig|673862.3.peg.643"/>
<dbReference type="InterPro" id="IPR025980">
    <property type="entry name" value="ATP-Sase_PUA-like_dom"/>
</dbReference>